<dbReference type="RefSeq" id="WP_153499466.1">
    <property type="nucleotide sequence ID" value="NZ_WIRE01000001.1"/>
</dbReference>
<dbReference type="AlphaFoldDB" id="A0A6N7LR64"/>
<dbReference type="EMBL" id="WIRE01000001">
    <property type="protein sequence ID" value="MQX52612.1"/>
    <property type="molecule type" value="Genomic_DNA"/>
</dbReference>
<reference evidence="1 2" key="1">
    <citation type="submission" date="2019-10" db="EMBL/GenBank/DDBJ databases">
        <title>Alcanivorax sp.PA15-N-34 draft genome sequence.</title>
        <authorList>
            <person name="Liao X."/>
            <person name="Shao Z."/>
        </authorList>
    </citation>
    <scope>NUCLEOTIDE SEQUENCE [LARGE SCALE GENOMIC DNA]</scope>
    <source>
        <strain evidence="1 2">PA15-N-34</strain>
    </source>
</reference>
<organism evidence="1 2">
    <name type="scientific">Alcanivorax sediminis</name>
    <dbReference type="NCBI Taxonomy" id="2663008"/>
    <lineage>
        <taxon>Bacteria</taxon>
        <taxon>Pseudomonadati</taxon>
        <taxon>Pseudomonadota</taxon>
        <taxon>Gammaproteobacteria</taxon>
        <taxon>Oceanospirillales</taxon>
        <taxon>Alcanivoracaceae</taxon>
        <taxon>Alcanivorax</taxon>
    </lineage>
</organism>
<evidence type="ECO:0000313" key="2">
    <source>
        <dbReference type="Proteomes" id="UP000469421"/>
    </source>
</evidence>
<name>A0A6N7LR64_9GAMM</name>
<comment type="caution">
    <text evidence="1">The sequence shown here is derived from an EMBL/GenBank/DDBJ whole genome shotgun (WGS) entry which is preliminary data.</text>
</comment>
<keyword evidence="2" id="KW-1185">Reference proteome</keyword>
<protein>
    <recommendedName>
        <fullName evidence="3">Outer membrane protein beta-barrel domain-containing protein</fullName>
    </recommendedName>
</protein>
<evidence type="ECO:0000313" key="1">
    <source>
        <dbReference type="EMBL" id="MQX52612.1"/>
    </source>
</evidence>
<proteinExistence type="predicted"/>
<accession>A0A6N7LR64</accession>
<gene>
    <name evidence="1" type="ORF">GFN93_05085</name>
</gene>
<dbReference type="Proteomes" id="UP000469421">
    <property type="component" value="Unassembled WGS sequence"/>
</dbReference>
<sequence>MWRLQGLILTALLCSEGAIAEDIQYGFLQAGQLQLKDSDTTLYAGDVVLDGEYDDLPFFTAGVQKVLGGERIRYGYEGGALISWQNDTVSYSAVVDGGTAINIKIDNELLVFGTLLGAYGDVLLGSRARLYLSGGPMLLVATLKQEKPDTYPQPLSSTVVINGDERETSVGYGAYASAGLIFSVSRNAELGVVVREQAVKMDFNDSIADFPYEGTMYMLSLGYRL</sequence>
<evidence type="ECO:0008006" key="3">
    <source>
        <dbReference type="Google" id="ProtNLM"/>
    </source>
</evidence>